<reference evidence="2 3" key="1">
    <citation type="submission" date="2023-03" db="EMBL/GenBank/DDBJ databases">
        <title>Genome insight into feeding habits of ladybird beetles.</title>
        <authorList>
            <person name="Li H.-S."/>
            <person name="Huang Y.-H."/>
            <person name="Pang H."/>
        </authorList>
    </citation>
    <scope>NUCLEOTIDE SEQUENCE [LARGE SCALE GENOMIC DNA]</scope>
    <source>
        <strain evidence="2">SYSU_2023b</strain>
        <tissue evidence="2">Whole body</tissue>
    </source>
</reference>
<protein>
    <submittedName>
        <fullName evidence="2">Uncharacterized protein</fullName>
    </submittedName>
</protein>
<dbReference type="AlphaFoldDB" id="A0AAW1V5U5"/>
<organism evidence="2 3">
    <name type="scientific">Henosepilachna vigintioctopunctata</name>
    <dbReference type="NCBI Taxonomy" id="420089"/>
    <lineage>
        <taxon>Eukaryota</taxon>
        <taxon>Metazoa</taxon>
        <taxon>Ecdysozoa</taxon>
        <taxon>Arthropoda</taxon>
        <taxon>Hexapoda</taxon>
        <taxon>Insecta</taxon>
        <taxon>Pterygota</taxon>
        <taxon>Neoptera</taxon>
        <taxon>Endopterygota</taxon>
        <taxon>Coleoptera</taxon>
        <taxon>Polyphaga</taxon>
        <taxon>Cucujiformia</taxon>
        <taxon>Coccinelloidea</taxon>
        <taxon>Coccinellidae</taxon>
        <taxon>Epilachninae</taxon>
        <taxon>Epilachnini</taxon>
        <taxon>Henosepilachna</taxon>
    </lineage>
</organism>
<name>A0AAW1V5U5_9CUCU</name>
<evidence type="ECO:0000256" key="1">
    <source>
        <dbReference type="SAM" id="MobiDB-lite"/>
    </source>
</evidence>
<gene>
    <name evidence="2" type="ORF">WA026_010512</name>
</gene>
<feature type="compositionally biased region" description="Polar residues" evidence="1">
    <location>
        <begin position="441"/>
        <end position="454"/>
    </location>
</feature>
<evidence type="ECO:0000313" key="3">
    <source>
        <dbReference type="Proteomes" id="UP001431783"/>
    </source>
</evidence>
<feature type="compositionally biased region" description="Basic and acidic residues" evidence="1">
    <location>
        <begin position="640"/>
        <end position="654"/>
    </location>
</feature>
<dbReference type="Proteomes" id="UP001431783">
    <property type="component" value="Unassembled WGS sequence"/>
</dbReference>
<proteinExistence type="predicted"/>
<keyword evidence="3" id="KW-1185">Reference proteome</keyword>
<accession>A0AAW1V5U5</accession>
<feature type="compositionally biased region" description="Polar residues" evidence="1">
    <location>
        <begin position="377"/>
        <end position="404"/>
    </location>
</feature>
<sequence>MKRTFRDSSSKANMRAAETKDTLVNAEIANNCDGGDQLVALRHNRTSCLGGVSMRNTLCDDHLKPRNGKKDNFSKVGENLALIEGSNGDSDEEDQLATLRANRNACLGGDSVRHAMCDDHLKPRNGKKDNFSKVGENLALIEGSNGDADEEDQLATLRANRNACLGGDSMRHAMCDDHLKPRKGKKDNFTKVGENIALMREYNDDSDEEDQLAALRSNRNACLRSESMRNVMCDDHLKPRKGRKDNFSKVGENIVSMKDINNSTDDAEEVMKSHQAASICSQKISLPSCRSRNQVPLKKSIRSCSVSGPVNVNTTKAMKKNRATNMGGSNMRNILYGQNPTLPSLRSRNAAQQKKSFRSSSVSGSLDMKTENDMKSNRSFSMRSSDMTNAIYGRNSSPSRTGHSTVAADKAFRANRFAIMGGSAMKNLLYGNASSRTSYRTPLKTSIRSSSRSMNGREKEMTTNRSADTNRAGITLPPITSRSCAKTCVKSSARFTSGSYIDADKAMRTNRSRSMEDKSTNTVTGNAKPRRSSSTEGSAMKNLIYSRPPSPPASIATRKAPLKKSLRGTANHPMVNGGPMRAVHSITTDDSNSNNCIHDDSQFSLEESQYQEASADSVLHSNRRRPSSSRRSQSVGSYESKSETPRHETKPVIRHSAFEGDTMKNLLYGDYAPVTSTEPVYQYDDTQHKISDGEDTIEIQVQDEYPSSISLHHDAPDEENVTLQFFSVESPDEPVGVLIPYDVINQFSPECGDNIEHTAVSLKHGHLVDCTCRMRMRNQKGKHPCVRHIVPKDLQFYNEASVVLDIISSPFSKENDKENSAIEDNIARKYPNYYNNFVQKFNRQLSEKYRNKEQQSKMAVVTSYKKLLAEENLFSKRAKCPINKRENISGRMKDLEKDFRIACKNLKKDYPLLFVQLIQKNDFPSLALEKKVVEENRICLLELSQLGTEKLQEFEEMFTNQQFH</sequence>
<evidence type="ECO:0000313" key="2">
    <source>
        <dbReference type="EMBL" id="KAK9890423.1"/>
    </source>
</evidence>
<feature type="region of interest" description="Disordered" evidence="1">
    <location>
        <begin position="506"/>
        <end position="654"/>
    </location>
</feature>
<feature type="region of interest" description="Disordered" evidence="1">
    <location>
        <begin position="441"/>
        <end position="475"/>
    </location>
</feature>
<feature type="compositionally biased region" description="Low complexity" evidence="1">
    <location>
        <begin position="629"/>
        <end position="639"/>
    </location>
</feature>
<feature type="region of interest" description="Disordered" evidence="1">
    <location>
        <begin position="337"/>
        <end position="404"/>
    </location>
</feature>
<feature type="compositionally biased region" description="Basic and acidic residues" evidence="1">
    <location>
        <begin position="506"/>
        <end position="519"/>
    </location>
</feature>
<feature type="compositionally biased region" description="Polar residues" evidence="1">
    <location>
        <begin position="337"/>
        <end position="354"/>
    </location>
</feature>
<feature type="compositionally biased region" description="Polar residues" evidence="1">
    <location>
        <begin position="585"/>
        <end position="614"/>
    </location>
</feature>
<comment type="caution">
    <text evidence="2">The sequence shown here is derived from an EMBL/GenBank/DDBJ whole genome shotgun (WGS) entry which is preliminary data.</text>
</comment>
<dbReference type="EMBL" id="JARQZJ010000125">
    <property type="protein sequence ID" value="KAK9890423.1"/>
    <property type="molecule type" value="Genomic_DNA"/>
</dbReference>